<dbReference type="EMBL" id="CP061800">
    <property type="protein sequence ID" value="QTA88777.1"/>
    <property type="molecule type" value="Genomic_DNA"/>
</dbReference>
<dbReference type="AlphaFoldDB" id="A0A975BNG5"/>
<protein>
    <submittedName>
        <fullName evidence="1">Uncharacterized protein</fullName>
    </submittedName>
</protein>
<evidence type="ECO:0000313" key="2">
    <source>
        <dbReference type="Proteomes" id="UP000663722"/>
    </source>
</evidence>
<reference evidence="1" key="1">
    <citation type="journal article" date="2021" name="Microb. Physiol.">
        <title>Proteogenomic Insights into the Physiology of Marine, Sulfate-Reducing, Filamentous Desulfonema limicola and Desulfonema magnum.</title>
        <authorList>
            <person name="Schnaars V."/>
            <person name="Wohlbrand L."/>
            <person name="Scheve S."/>
            <person name="Hinrichs C."/>
            <person name="Reinhardt R."/>
            <person name="Rabus R."/>
        </authorList>
    </citation>
    <scope>NUCLEOTIDE SEQUENCE</scope>
    <source>
        <strain evidence="1">4be13</strain>
    </source>
</reference>
<accession>A0A975BNG5</accession>
<gene>
    <name evidence="1" type="ORF">dnm_048240</name>
</gene>
<sequence length="106" mass="12528">MYRDQLLFLRTRQSSFFCHSCESRNPQPRKRCISQKQIPVFAGFSVSSVEQNDKLCGRIGSENLIIECIGNYKKCVRTTRTPDKKRKKISLLIRVLSNFYFLYRKL</sequence>
<dbReference type="Proteomes" id="UP000663722">
    <property type="component" value="Chromosome"/>
</dbReference>
<organism evidence="1 2">
    <name type="scientific">Desulfonema magnum</name>
    <dbReference type="NCBI Taxonomy" id="45655"/>
    <lineage>
        <taxon>Bacteria</taxon>
        <taxon>Pseudomonadati</taxon>
        <taxon>Thermodesulfobacteriota</taxon>
        <taxon>Desulfobacteria</taxon>
        <taxon>Desulfobacterales</taxon>
        <taxon>Desulfococcaceae</taxon>
        <taxon>Desulfonema</taxon>
    </lineage>
</organism>
<proteinExistence type="predicted"/>
<dbReference type="KEGG" id="dmm:dnm_048240"/>
<keyword evidence="2" id="KW-1185">Reference proteome</keyword>
<name>A0A975BNG5_9BACT</name>
<evidence type="ECO:0000313" key="1">
    <source>
        <dbReference type="EMBL" id="QTA88777.1"/>
    </source>
</evidence>